<keyword evidence="5 7" id="KW-0456">Lyase</keyword>
<dbReference type="Gene3D" id="3.90.1150.160">
    <property type="match status" value="1"/>
</dbReference>
<evidence type="ECO:0000313" key="10">
    <source>
        <dbReference type="Proteomes" id="UP000826012"/>
    </source>
</evidence>
<evidence type="ECO:0000256" key="4">
    <source>
        <dbReference type="ARBA" id="ARBA00022898"/>
    </source>
</evidence>
<gene>
    <name evidence="9" type="primary">gadB</name>
    <name evidence="9" type="ORF">MTY59_45480</name>
</gene>
<evidence type="ECO:0000256" key="3">
    <source>
        <dbReference type="ARBA" id="ARBA00012421"/>
    </source>
</evidence>
<evidence type="ECO:0000313" key="9">
    <source>
        <dbReference type="EMBL" id="BCZ24693.1"/>
    </source>
</evidence>
<keyword evidence="10" id="KW-1185">Reference proteome</keyword>
<dbReference type="Proteomes" id="UP000826012">
    <property type="component" value="Chromosome"/>
</dbReference>
<evidence type="ECO:0000256" key="8">
    <source>
        <dbReference type="RuleBase" id="RU361171"/>
    </source>
</evidence>
<accession>A0ABM7T200</accession>
<dbReference type="Pfam" id="PF00282">
    <property type="entry name" value="Pyridoxal_deC"/>
    <property type="match status" value="1"/>
</dbReference>
<keyword evidence="4 7" id="KW-0663">Pyridoxal phosphate</keyword>
<protein>
    <recommendedName>
        <fullName evidence="3 8">Glutamate decarboxylase</fullName>
        <ecNumber evidence="3 8">4.1.1.15</ecNumber>
    </recommendedName>
</protein>
<dbReference type="InterPro" id="IPR015421">
    <property type="entry name" value="PyrdxlP-dep_Trfase_major"/>
</dbReference>
<sequence>MIRSSKVDARLAKDQLGLAPYARVSTETINVALPYPPQPTLPRAAQEAAMTQPRHHYHGGAIMPAYTGRFEINHIPALRLPAATQDPRVAYRFIHDELMLDGSSRLNLATFVTTWMEPEAEQLMTETFDKNLIDKDEYPATAAIEQRCVSIVADLFHAPGLSSDDPASATGVSTIGSSEAVMLGGLALKWRWRAARKAANQDATRPNLILGNNVQVVWEKFCRYFDVEARYLPIEKGRYVVTPEQVRQAADENTIGAVTILGTTFTGELDPIADIVSALDDLAGARGLDVPVHVDAAIGGFVAPFLHPQLQWDFRLDRVVSINVSGHKYGLTYPGIGFVVWRGHEYLPEDLVFRVNYLGGEMPTFTLNFSRPGNEVVGQYYNFLRLGRRGYTSIMSTLRDTAVWLGKQIEAIHGLQLVSDGSAVPVLTFEVVDDAGFTAFELSHELRAFGWQVPAYTMPANAEDVAVLRIVVREGFNADLAAHFRDRLATVCTGLNKQGVRAQSTAATY</sequence>
<reference evidence="9 10" key="2">
    <citation type="submission" date="2021-07" db="EMBL/GenBank/DDBJ databases">
        <authorList>
            <person name="Matsumoto Y."/>
            <person name="Motooka D."/>
            <person name="Nakamura S."/>
        </authorList>
    </citation>
    <scope>NUCLEOTIDE SEQUENCE [LARGE SCALE GENOMIC DNA]</scope>
    <source>
        <strain evidence="9 10">TY59</strain>
    </source>
</reference>
<proteinExistence type="inferred from homology"/>
<evidence type="ECO:0000256" key="2">
    <source>
        <dbReference type="ARBA" id="ARBA00009533"/>
    </source>
</evidence>
<evidence type="ECO:0000256" key="5">
    <source>
        <dbReference type="ARBA" id="ARBA00023239"/>
    </source>
</evidence>
<dbReference type="SUPFAM" id="SSF53383">
    <property type="entry name" value="PLP-dependent transferases"/>
    <property type="match status" value="1"/>
</dbReference>
<dbReference type="PANTHER" id="PTHR43321">
    <property type="entry name" value="GLUTAMATE DECARBOXYLASE"/>
    <property type="match status" value="1"/>
</dbReference>
<dbReference type="NCBIfam" id="TIGR01788">
    <property type="entry name" value="Glu-decarb-GAD"/>
    <property type="match status" value="1"/>
</dbReference>
<keyword evidence="8" id="KW-0210">Decarboxylase</keyword>
<name>A0ABM7T200_9MYCO</name>
<reference evidence="9 10" key="1">
    <citation type="submission" date="2021-07" db="EMBL/GenBank/DDBJ databases">
        <title>Complete genome sequence of nontuberculous Mycobacterium sp. TY59.</title>
        <authorList>
            <person name="Fukushima K."/>
        </authorList>
    </citation>
    <scope>NUCLEOTIDE SEQUENCE [LARGE SCALE GENOMIC DNA]</scope>
    <source>
        <strain evidence="9 10">TY59</strain>
    </source>
</reference>
<comment type="similarity">
    <text evidence="2 7">Belongs to the group II decarboxylase family.</text>
</comment>
<comment type="cofactor">
    <cofactor evidence="1 7">
        <name>pyridoxal 5'-phosphate</name>
        <dbReference type="ChEBI" id="CHEBI:597326"/>
    </cofactor>
</comment>
<dbReference type="InterPro" id="IPR015424">
    <property type="entry name" value="PyrdxlP-dep_Trfase"/>
</dbReference>
<dbReference type="InterPro" id="IPR010107">
    <property type="entry name" value="Glutamate_decarboxylase"/>
</dbReference>
<dbReference type="PANTHER" id="PTHR43321:SF3">
    <property type="entry name" value="GLUTAMATE DECARBOXYLASE"/>
    <property type="match status" value="1"/>
</dbReference>
<dbReference type="Gene3D" id="4.10.280.50">
    <property type="match status" value="1"/>
</dbReference>
<evidence type="ECO:0000256" key="7">
    <source>
        <dbReference type="RuleBase" id="RU000382"/>
    </source>
</evidence>
<comment type="catalytic activity">
    <reaction evidence="6 8">
        <text>L-glutamate + H(+) = 4-aminobutanoate + CO2</text>
        <dbReference type="Rhea" id="RHEA:17785"/>
        <dbReference type="ChEBI" id="CHEBI:15378"/>
        <dbReference type="ChEBI" id="CHEBI:16526"/>
        <dbReference type="ChEBI" id="CHEBI:29985"/>
        <dbReference type="ChEBI" id="CHEBI:59888"/>
        <dbReference type="EC" id="4.1.1.15"/>
    </reaction>
</comment>
<dbReference type="EMBL" id="AP024828">
    <property type="protein sequence ID" value="BCZ24693.1"/>
    <property type="molecule type" value="Genomic_DNA"/>
</dbReference>
<dbReference type="InterPro" id="IPR002129">
    <property type="entry name" value="PyrdxlP-dep_de-COase"/>
</dbReference>
<evidence type="ECO:0000256" key="1">
    <source>
        <dbReference type="ARBA" id="ARBA00001933"/>
    </source>
</evidence>
<evidence type="ECO:0000256" key="6">
    <source>
        <dbReference type="ARBA" id="ARBA00048868"/>
    </source>
</evidence>
<organism evidence="9 10">
    <name type="scientific">Mycobacterium senriense</name>
    <dbReference type="NCBI Taxonomy" id="2775496"/>
    <lineage>
        <taxon>Bacteria</taxon>
        <taxon>Bacillati</taxon>
        <taxon>Actinomycetota</taxon>
        <taxon>Actinomycetes</taxon>
        <taxon>Mycobacteriales</taxon>
        <taxon>Mycobacteriaceae</taxon>
        <taxon>Mycobacterium</taxon>
        <taxon>Mycobacterium avium complex (MAC)</taxon>
    </lineage>
</organism>
<dbReference type="Gene3D" id="3.40.640.10">
    <property type="entry name" value="Type I PLP-dependent aspartate aminotransferase-like (Major domain)"/>
    <property type="match status" value="1"/>
</dbReference>
<dbReference type="EC" id="4.1.1.15" evidence="3 8"/>